<feature type="non-terminal residue" evidence="2">
    <location>
        <position position="1"/>
    </location>
</feature>
<name>A0A9N9IPW4_9GLOM</name>
<dbReference type="OrthoDB" id="2442064at2759"/>
<dbReference type="AlphaFoldDB" id="A0A9N9IPW4"/>
<reference evidence="2" key="1">
    <citation type="submission" date="2021-06" db="EMBL/GenBank/DDBJ databases">
        <authorList>
            <person name="Kallberg Y."/>
            <person name="Tangrot J."/>
            <person name="Rosling A."/>
        </authorList>
    </citation>
    <scope>NUCLEOTIDE SEQUENCE</scope>
    <source>
        <strain evidence="2">UK204</strain>
    </source>
</reference>
<gene>
    <name evidence="2" type="ORF">FCALED_LOCUS15990</name>
</gene>
<feature type="non-terminal residue" evidence="2">
    <location>
        <position position="176"/>
    </location>
</feature>
<sequence>NLNQEKWTRKADKRVHRTFQESKTGEPNICSVWCQGEDGKITSLSTNSNNNHMGHGSPSLDNLHYENEGFRGNGASRPEEISFQNANCLCRQNHNDEYGKFASPINSKCNDFNGKGEDHKIYVQGISSHVTKDQQFSSTVEGEIYTDPTMTPCHFVIPNIQSIEERVSETMSPMPK</sequence>
<dbReference type="EMBL" id="CAJVPQ010016740">
    <property type="protein sequence ID" value="CAG8746441.1"/>
    <property type="molecule type" value="Genomic_DNA"/>
</dbReference>
<protein>
    <submittedName>
        <fullName evidence="2">7797_t:CDS:1</fullName>
    </submittedName>
</protein>
<dbReference type="Proteomes" id="UP000789570">
    <property type="component" value="Unassembled WGS sequence"/>
</dbReference>
<proteinExistence type="predicted"/>
<evidence type="ECO:0000313" key="3">
    <source>
        <dbReference type="Proteomes" id="UP000789570"/>
    </source>
</evidence>
<feature type="region of interest" description="Disordered" evidence="1">
    <location>
        <begin position="47"/>
        <end position="77"/>
    </location>
</feature>
<keyword evidence="3" id="KW-1185">Reference proteome</keyword>
<organism evidence="2 3">
    <name type="scientific">Funneliformis caledonium</name>
    <dbReference type="NCBI Taxonomy" id="1117310"/>
    <lineage>
        <taxon>Eukaryota</taxon>
        <taxon>Fungi</taxon>
        <taxon>Fungi incertae sedis</taxon>
        <taxon>Mucoromycota</taxon>
        <taxon>Glomeromycotina</taxon>
        <taxon>Glomeromycetes</taxon>
        <taxon>Glomerales</taxon>
        <taxon>Glomeraceae</taxon>
        <taxon>Funneliformis</taxon>
    </lineage>
</organism>
<comment type="caution">
    <text evidence="2">The sequence shown here is derived from an EMBL/GenBank/DDBJ whole genome shotgun (WGS) entry which is preliminary data.</text>
</comment>
<evidence type="ECO:0000256" key="1">
    <source>
        <dbReference type="SAM" id="MobiDB-lite"/>
    </source>
</evidence>
<accession>A0A9N9IPW4</accession>
<evidence type="ECO:0000313" key="2">
    <source>
        <dbReference type="EMBL" id="CAG8746441.1"/>
    </source>
</evidence>